<dbReference type="Gene3D" id="1.10.630.10">
    <property type="entry name" value="Cytochrome P450"/>
    <property type="match status" value="1"/>
</dbReference>
<dbReference type="PANTHER" id="PTHR24292">
    <property type="entry name" value="CYTOCHROME P450"/>
    <property type="match status" value="1"/>
</dbReference>
<dbReference type="InterPro" id="IPR017972">
    <property type="entry name" value="Cyt_P450_CS"/>
</dbReference>
<keyword evidence="17" id="KW-1185">Reference proteome</keyword>
<comment type="function">
    <text evidence="2">May be involved in the metabolism of insect hormones and in the breakdown of synthetic insecticides.</text>
</comment>
<dbReference type="InterPro" id="IPR036396">
    <property type="entry name" value="Cyt_P450_sf"/>
</dbReference>
<reference evidence="16 17" key="1">
    <citation type="submission" date="2017-06" db="EMBL/GenBank/DDBJ databases">
        <title>Aedes aegypti genome working group (AGWG) sequencing and assembly.</title>
        <authorList>
            <consortium name="Aedes aegypti Genome Working Group (AGWG)"/>
            <person name="Matthews B.J."/>
        </authorList>
    </citation>
    <scope>NUCLEOTIDE SEQUENCE [LARGE SCALE GENOMIC DNA]</scope>
    <source>
        <strain evidence="16 17">LVP_AGWG</strain>
    </source>
</reference>
<keyword evidence="8" id="KW-0256">Endoplasmic reticulum</keyword>
<dbReference type="InterPro" id="IPR001128">
    <property type="entry name" value="Cyt_P450"/>
</dbReference>
<dbReference type="PRINTS" id="PR00465">
    <property type="entry name" value="EP450IV"/>
</dbReference>
<dbReference type="VEuPathDB" id="VectorBase:AAEL014890"/>
<dbReference type="CDD" id="cd11056">
    <property type="entry name" value="CYP6-like"/>
    <property type="match status" value="1"/>
</dbReference>
<sequence length="494" mass="57455">MISGTVCIVLVLANVAFLVLFVRGVLQSRQVYWVRRRIPFVAWPHLLFGNVRRLWRHEHSSTIGQRLYRDLKARRLAAGGFNLLVSPSILVADPDLAEEVLVGNVRRFPDRGLHVDAEVDPLSETLFALRGNRWKDKRNRLAPVFSEETLKPVFRMVASFADELRKEISINLDRRLQDVQEWVSRYVTQVMGKSVFGMRCRMMQDPNTDFRRYGRISTELSWLLLLKNWIGVTMPWIARKVGLRITDATVEKFYVDLCRSNVLVRESYKVKENDILQLFMRLREARQLTMEELTTACYSFVKHGMEPCTSVMTFCLYELAKNVSIQKRLRDEISHYLEDTDGQLTYDVIMSMNYLDQVVNETMRKYPPVDFIYRRSSQSRDNIPQGTLFVIPVYAFHHDPDHFPAPEKFDPERFTAKQARTRHPYCYLPFGAGPRECLGARFGLLVVKAGLVTLLRRFRFAMPEELVHEKLQFKPNASVLSPVEGSVRLRVEAI</sequence>
<evidence type="ECO:0000256" key="1">
    <source>
        <dbReference type="ARBA" id="ARBA00001971"/>
    </source>
</evidence>
<dbReference type="SUPFAM" id="SSF48264">
    <property type="entry name" value="Cytochrome P450"/>
    <property type="match status" value="1"/>
</dbReference>
<dbReference type="GO" id="GO:0020037">
    <property type="term" value="F:heme binding"/>
    <property type="evidence" value="ECO:0007669"/>
    <property type="project" value="InterPro"/>
</dbReference>
<keyword evidence="12 15" id="KW-0503">Monooxygenase</keyword>
<dbReference type="EnsemblMetazoa" id="AAEL014890-RA">
    <property type="protein sequence ID" value="AAEL014890-PA"/>
    <property type="gene ID" value="AAEL014890"/>
</dbReference>
<comment type="cofactor">
    <cofactor evidence="1 14">
        <name>heme</name>
        <dbReference type="ChEBI" id="CHEBI:30413"/>
    </cofactor>
</comment>
<keyword evidence="9" id="KW-0492">Microsome</keyword>
<dbReference type="GO" id="GO:0005789">
    <property type="term" value="C:endoplasmic reticulum membrane"/>
    <property type="evidence" value="ECO:0007669"/>
    <property type="project" value="UniProtKB-SubCell"/>
</dbReference>
<evidence type="ECO:0000256" key="8">
    <source>
        <dbReference type="ARBA" id="ARBA00022824"/>
    </source>
</evidence>
<protein>
    <submittedName>
        <fullName evidence="16">Uncharacterized protein</fullName>
    </submittedName>
</protein>
<dbReference type="PRINTS" id="PR00385">
    <property type="entry name" value="P450"/>
</dbReference>
<evidence type="ECO:0000313" key="17">
    <source>
        <dbReference type="Proteomes" id="UP000008820"/>
    </source>
</evidence>
<evidence type="ECO:0000256" key="6">
    <source>
        <dbReference type="ARBA" id="ARBA00022617"/>
    </source>
</evidence>
<keyword evidence="13" id="KW-0472">Membrane</keyword>
<evidence type="ECO:0000256" key="14">
    <source>
        <dbReference type="PIRSR" id="PIRSR602403-1"/>
    </source>
</evidence>
<dbReference type="GO" id="GO:0016705">
    <property type="term" value="F:oxidoreductase activity, acting on paired donors, with incorporation or reduction of molecular oxygen"/>
    <property type="evidence" value="ECO:0007669"/>
    <property type="project" value="InterPro"/>
</dbReference>
<name>A0A1S4G309_AEDAE</name>
<comment type="similarity">
    <text evidence="5 15">Belongs to the cytochrome P450 family.</text>
</comment>
<evidence type="ECO:0000256" key="12">
    <source>
        <dbReference type="ARBA" id="ARBA00023033"/>
    </source>
</evidence>
<keyword evidence="10 15" id="KW-0560">Oxidoreductase</keyword>
<dbReference type="PANTHER" id="PTHR24292:SF100">
    <property type="entry name" value="CYTOCHROME P450 6A16, ISOFORM B-RELATED"/>
    <property type="match status" value="1"/>
</dbReference>
<evidence type="ECO:0000256" key="9">
    <source>
        <dbReference type="ARBA" id="ARBA00022848"/>
    </source>
</evidence>
<reference evidence="16" key="2">
    <citation type="submission" date="2020-05" db="UniProtKB">
        <authorList>
            <consortium name="EnsemblMetazoa"/>
        </authorList>
    </citation>
    <scope>IDENTIFICATION</scope>
    <source>
        <strain evidence="16">LVP_AGWG</strain>
    </source>
</reference>
<accession>A0A1S4G309</accession>
<evidence type="ECO:0000256" key="4">
    <source>
        <dbReference type="ARBA" id="ARBA00004406"/>
    </source>
</evidence>
<dbReference type="InterPro" id="IPR050476">
    <property type="entry name" value="Insect_CytP450_Detox"/>
</dbReference>
<keyword evidence="6 14" id="KW-0349">Heme</keyword>
<evidence type="ECO:0000256" key="11">
    <source>
        <dbReference type="ARBA" id="ARBA00023004"/>
    </source>
</evidence>
<dbReference type="OrthoDB" id="1470350at2759"/>
<gene>
    <name evidence="16" type="primary">5565579</name>
</gene>
<evidence type="ECO:0000256" key="2">
    <source>
        <dbReference type="ARBA" id="ARBA00003690"/>
    </source>
</evidence>
<dbReference type="AlphaFoldDB" id="A0A1S4G309"/>
<dbReference type="PROSITE" id="PS00086">
    <property type="entry name" value="CYTOCHROME_P450"/>
    <property type="match status" value="1"/>
</dbReference>
<keyword evidence="11 14" id="KW-0408">Iron</keyword>
<comment type="subcellular location">
    <subcellularLocation>
        <location evidence="4">Endoplasmic reticulum membrane</location>
        <topology evidence="4">Peripheral membrane protein</topology>
    </subcellularLocation>
    <subcellularLocation>
        <location evidence="3">Microsome membrane</location>
        <topology evidence="3">Peripheral membrane protein</topology>
    </subcellularLocation>
</comment>
<organism evidence="16 17">
    <name type="scientific">Aedes aegypti</name>
    <name type="common">Yellowfever mosquito</name>
    <name type="synonym">Culex aegypti</name>
    <dbReference type="NCBI Taxonomy" id="7159"/>
    <lineage>
        <taxon>Eukaryota</taxon>
        <taxon>Metazoa</taxon>
        <taxon>Ecdysozoa</taxon>
        <taxon>Arthropoda</taxon>
        <taxon>Hexapoda</taxon>
        <taxon>Insecta</taxon>
        <taxon>Pterygota</taxon>
        <taxon>Neoptera</taxon>
        <taxon>Endopterygota</taxon>
        <taxon>Diptera</taxon>
        <taxon>Nematocera</taxon>
        <taxon>Culicoidea</taxon>
        <taxon>Culicidae</taxon>
        <taxon>Culicinae</taxon>
        <taxon>Aedini</taxon>
        <taxon>Aedes</taxon>
        <taxon>Stegomyia</taxon>
    </lineage>
</organism>
<evidence type="ECO:0000256" key="13">
    <source>
        <dbReference type="ARBA" id="ARBA00023136"/>
    </source>
</evidence>
<proteinExistence type="inferred from homology"/>
<dbReference type="InterPro" id="IPR002403">
    <property type="entry name" value="Cyt_P450_E_grp-IV"/>
</dbReference>
<dbReference type="InParanoid" id="A0A1S4G309"/>
<evidence type="ECO:0000313" key="16">
    <source>
        <dbReference type="EnsemblMetazoa" id="AAEL014890-PA"/>
    </source>
</evidence>
<evidence type="ECO:0000256" key="10">
    <source>
        <dbReference type="ARBA" id="ARBA00023002"/>
    </source>
</evidence>
<evidence type="ECO:0000256" key="7">
    <source>
        <dbReference type="ARBA" id="ARBA00022723"/>
    </source>
</evidence>
<evidence type="ECO:0000256" key="3">
    <source>
        <dbReference type="ARBA" id="ARBA00004174"/>
    </source>
</evidence>
<dbReference type="GO" id="GO:0004497">
    <property type="term" value="F:monooxygenase activity"/>
    <property type="evidence" value="ECO:0007669"/>
    <property type="project" value="UniProtKB-KW"/>
</dbReference>
<evidence type="ECO:0000256" key="5">
    <source>
        <dbReference type="ARBA" id="ARBA00010617"/>
    </source>
</evidence>
<dbReference type="GO" id="GO:0005506">
    <property type="term" value="F:iron ion binding"/>
    <property type="evidence" value="ECO:0007669"/>
    <property type="project" value="InterPro"/>
</dbReference>
<evidence type="ECO:0000256" key="15">
    <source>
        <dbReference type="RuleBase" id="RU000461"/>
    </source>
</evidence>
<keyword evidence="7 14" id="KW-0479">Metal-binding</keyword>
<dbReference type="Proteomes" id="UP000008820">
    <property type="component" value="Chromosome 1"/>
</dbReference>
<feature type="binding site" description="axial binding residue" evidence="14">
    <location>
        <position position="437"/>
    </location>
    <ligand>
        <name>heme</name>
        <dbReference type="ChEBI" id="CHEBI:30413"/>
    </ligand>
    <ligandPart>
        <name>Fe</name>
        <dbReference type="ChEBI" id="CHEBI:18248"/>
    </ligandPart>
</feature>
<dbReference type="Pfam" id="PF00067">
    <property type="entry name" value="p450"/>
    <property type="match status" value="1"/>
</dbReference>